<reference evidence="1" key="1">
    <citation type="journal article" date="2022" name="bioRxiv">
        <title>Sequencing and chromosome-scale assembly of the giantPleurodeles waltlgenome.</title>
        <authorList>
            <person name="Brown T."/>
            <person name="Elewa A."/>
            <person name="Iarovenko S."/>
            <person name="Subramanian E."/>
            <person name="Araus A.J."/>
            <person name="Petzold A."/>
            <person name="Susuki M."/>
            <person name="Suzuki K.-i.T."/>
            <person name="Hayashi T."/>
            <person name="Toyoda A."/>
            <person name="Oliveira C."/>
            <person name="Osipova E."/>
            <person name="Leigh N.D."/>
            <person name="Simon A."/>
            <person name="Yun M.H."/>
        </authorList>
    </citation>
    <scope>NUCLEOTIDE SEQUENCE</scope>
    <source>
        <strain evidence="1">20211129_DDA</strain>
        <tissue evidence="1">Liver</tissue>
    </source>
</reference>
<dbReference type="EMBL" id="JANPWB010000014">
    <property type="protein sequence ID" value="KAJ1097146.1"/>
    <property type="molecule type" value="Genomic_DNA"/>
</dbReference>
<dbReference type="AlphaFoldDB" id="A0AAV7M027"/>
<sequence length="106" mass="12168">MTGNLVRDCQQIAGTFEAYFAQIYTATIKITLGQTREFLTDVKLQSLSEENQQFLNKEISEVCKASEMMTIQHRNLEGPTQIFDWYSGSREGHREAVQLIQDGQMM</sequence>
<organism evidence="1 2">
    <name type="scientific">Pleurodeles waltl</name>
    <name type="common">Iberian ribbed newt</name>
    <dbReference type="NCBI Taxonomy" id="8319"/>
    <lineage>
        <taxon>Eukaryota</taxon>
        <taxon>Metazoa</taxon>
        <taxon>Chordata</taxon>
        <taxon>Craniata</taxon>
        <taxon>Vertebrata</taxon>
        <taxon>Euteleostomi</taxon>
        <taxon>Amphibia</taxon>
        <taxon>Batrachia</taxon>
        <taxon>Caudata</taxon>
        <taxon>Salamandroidea</taxon>
        <taxon>Salamandridae</taxon>
        <taxon>Pleurodelinae</taxon>
        <taxon>Pleurodeles</taxon>
    </lineage>
</organism>
<name>A0AAV7M027_PLEWA</name>
<protein>
    <submittedName>
        <fullName evidence="1">Uncharacterized protein</fullName>
    </submittedName>
</protein>
<proteinExistence type="predicted"/>
<dbReference type="Proteomes" id="UP001066276">
    <property type="component" value="Chromosome 10"/>
</dbReference>
<gene>
    <name evidence="1" type="ORF">NDU88_002273</name>
</gene>
<evidence type="ECO:0000313" key="1">
    <source>
        <dbReference type="EMBL" id="KAJ1097146.1"/>
    </source>
</evidence>
<comment type="caution">
    <text evidence="1">The sequence shown here is derived from an EMBL/GenBank/DDBJ whole genome shotgun (WGS) entry which is preliminary data.</text>
</comment>
<keyword evidence="2" id="KW-1185">Reference proteome</keyword>
<evidence type="ECO:0000313" key="2">
    <source>
        <dbReference type="Proteomes" id="UP001066276"/>
    </source>
</evidence>
<accession>A0AAV7M027</accession>